<reference evidence="5 6" key="1">
    <citation type="journal article" date="2015" name="Genome Announc.">
        <title>Expanding the biotechnology potential of lactobacilli through comparative genomics of 213 strains and associated genera.</title>
        <authorList>
            <person name="Sun Z."/>
            <person name="Harris H.M."/>
            <person name="McCann A."/>
            <person name="Guo C."/>
            <person name="Argimon S."/>
            <person name="Zhang W."/>
            <person name="Yang X."/>
            <person name="Jeffery I.B."/>
            <person name="Cooney J.C."/>
            <person name="Kagawa T.F."/>
            <person name="Liu W."/>
            <person name="Song Y."/>
            <person name="Salvetti E."/>
            <person name="Wrobel A."/>
            <person name="Rasinkangas P."/>
            <person name="Parkhill J."/>
            <person name="Rea M.C."/>
            <person name="O'Sullivan O."/>
            <person name="Ritari J."/>
            <person name="Douillard F.P."/>
            <person name="Paul Ross R."/>
            <person name="Yang R."/>
            <person name="Briner A.E."/>
            <person name="Felis G.E."/>
            <person name="de Vos W.M."/>
            <person name="Barrangou R."/>
            <person name="Klaenhammer T.R."/>
            <person name="Caufield P.W."/>
            <person name="Cui Y."/>
            <person name="Zhang H."/>
            <person name="O'Toole P.W."/>
        </authorList>
    </citation>
    <scope>NUCLEOTIDE SEQUENCE [LARGE SCALE GENOMIC DNA]</scope>
    <source>
        <strain evidence="5 6">DSM 20314</strain>
    </source>
</reference>
<evidence type="ECO:0000313" key="6">
    <source>
        <dbReference type="Proteomes" id="UP000051020"/>
    </source>
</evidence>
<dbReference type="Pfam" id="PF00248">
    <property type="entry name" value="Aldo_ket_red"/>
    <property type="match status" value="1"/>
</dbReference>
<dbReference type="InterPro" id="IPR036812">
    <property type="entry name" value="NAD(P)_OxRdtase_dom_sf"/>
</dbReference>
<dbReference type="GO" id="GO:0016491">
    <property type="term" value="F:oxidoreductase activity"/>
    <property type="evidence" value="ECO:0007669"/>
    <property type="project" value="UniProtKB-KW"/>
</dbReference>
<dbReference type="SUPFAM" id="SSF51430">
    <property type="entry name" value="NAD(P)-linked oxidoreductase"/>
    <property type="match status" value="1"/>
</dbReference>
<feature type="domain" description="NADP-dependent oxidoreductase" evidence="4">
    <location>
        <begin position="58"/>
        <end position="358"/>
    </location>
</feature>
<evidence type="ECO:0000256" key="1">
    <source>
        <dbReference type="ARBA" id="ARBA00006515"/>
    </source>
</evidence>
<organism evidence="5 6">
    <name type="scientific">Lactiplantibacillus pentosus DSM 20314</name>
    <dbReference type="NCBI Taxonomy" id="1423791"/>
    <lineage>
        <taxon>Bacteria</taxon>
        <taxon>Bacillati</taxon>
        <taxon>Bacillota</taxon>
        <taxon>Bacilli</taxon>
        <taxon>Lactobacillales</taxon>
        <taxon>Lactobacillaceae</taxon>
        <taxon>Lactiplantibacillus</taxon>
    </lineage>
</organism>
<keyword evidence="3" id="KW-0560">Oxidoreductase</keyword>
<dbReference type="PANTHER" id="PTHR43150">
    <property type="entry name" value="HYPERKINETIC, ISOFORM M"/>
    <property type="match status" value="1"/>
</dbReference>
<dbReference type="InterPro" id="IPR005399">
    <property type="entry name" value="K_chnl_volt-dep_bsu_KCNAB-rel"/>
</dbReference>
<evidence type="ECO:0000259" key="4">
    <source>
        <dbReference type="Pfam" id="PF00248"/>
    </source>
</evidence>
<proteinExistence type="inferred from homology"/>
<dbReference type="Gene3D" id="3.20.20.100">
    <property type="entry name" value="NADP-dependent oxidoreductase domain"/>
    <property type="match status" value="1"/>
</dbReference>
<name>A0A837R937_LACPE</name>
<dbReference type="EMBL" id="AZCU01000016">
    <property type="protein sequence ID" value="KRK23380.1"/>
    <property type="molecule type" value="Genomic_DNA"/>
</dbReference>
<comment type="caution">
    <text evidence="5">The sequence shown here is derived from an EMBL/GenBank/DDBJ whole genome shotgun (WGS) entry which is preliminary data.</text>
</comment>
<sequence length="371" mass="41106">MNVNDASKKGSCFLLMKAVTLARSDDEGVFKMYQASQTRYDQMQYNRVGQSGLKLSAIGLGLWNNFGSVDPIANQKAIIHQAFDLGITYYDLANNYGPEPGSAETNFGQIMKTDMRPYRDEMVIASKAGYVMWPGPYGNWGSRKSIIASADQSLQRTGLDYFDIFYSHRPDPETPMAETAAALDQLVRQGKTLYVGISNYNGEQTAEMTKLFEQLGTPYIIHQPRYNMFNRQAEQDLFPVLEKTHKAAVGFSSLSQGLLTDKYLHGIAANSRANKATIPFLSPVQVEQTLTTVKRLNEVAQQRGQSLAQMALAWNLREPALASVLIGASRPQQVVDNVAALDQLAFSEAELAKIDQILAEQPAIDWSAGRK</sequence>
<dbReference type="Proteomes" id="UP000051020">
    <property type="component" value="Unassembled WGS sequence"/>
</dbReference>
<protein>
    <submittedName>
        <fullName evidence="5">Oxidoreductase</fullName>
    </submittedName>
</protein>
<dbReference type="PANTHER" id="PTHR43150:SF4">
    <property type="entry name" value="L-GLYCERALDEHYDE 3-PHOSPHATE REDUCTASE"/>
    <property type="match status" value="1"/>
</dbReference>
<dbReference type="GO" id="GO:0051596">
    <property type="term" value="P:methylglyoxal catabolic process"/>
    <property type="evidence" value="ECO:0007669"/>
    <property type="project" value="TreeGrafter"/>
</dbReference>
<accession>A0A837R937</accession>
<keyword evidence="2" id="KW-0521">NADP</keyword>
<gene>
    <name evidence="5" type="ORF">FD24_GL001062</name>
</gene>
<evidence type="ECO:0000256" key="3">
    <source>
        <dbReference type="ARBA" id="ARBA00023002"/>
    </source>
</evidence>
<dbReference type="InterPro" id="IPR023210">
    <property type="entry name" value="NADP_OxRdtase_dom"/>
</dbReference>
<evidence type="ECO:0000256" key="2">
    <source>
        <dbReference type="ARBA" id="ARBA00022857"/>
    </source>
</evidence>
<evidence type="ECO:0000313" key="5">
    <source>
        <dbReference type="EMBL" id="KRK23380.1"/>
    </source>
</evidence>
<dbReference type="AlphaFoldDB" id="A0A837R937"/>
<comment type="similarity">
    <text evidence="1">Belongs to the shaker potassium channel beta subunit family.</text>
</comment>